<accession>A0A1G8D129</accession>
<dbReference type="InterPro" id="IPR015424">
    <property type="entry name" value="PyrdxlP-dep_Trfase"/>
</dbReference>
<evidence type="ECO:0000256" key="3">
    <source>
        <dbReference type="ARBA" id="ARBA00006490"/>
    </source>
</evidence>
<organism evidence="17 18">
    <name type="scientific">Vibrio xiamenensis</name>
    <dbReference type="NCBI Taxonomy" id="861298"/>
    <lineage>
        <taxon>Bacteria</taxon>
        <taxon>Pseudomonadati</taxon>
        <taxon>Pseudomonadota</taxon>
        <taxon>Gammaproteobacteria</taxon>
        <taxon>Vibrionales</taxon>
        <taxon>Vibrionaceae</taxon>
        <taxon>Vibrio</taxon>
    </lineage>
</organism>
<dbReference type="SUPFAM" id="SSF53383">
    <property type="entry name" value="PLP-dependent transferases"/>
    <property type="match status" value="1"/>
</dbReference>
<keyword evidence="9 15" id="KW-0408">Iron</keyword>
<evidence type="ECO:0000256" key="9">
    <source>
        <dbReference type="ARBA" id="ARBA00023004"/>
    </source>
</evidence>
<feature type="domain" description="Aminotransferase class V" evidence="16">
    <location>
        <begin position="14"/>
        <end position="374"/>
    </location>
</feature>
<evidence type="ECO:0000256" key="2">
    <source>
        <dbReference type="ARBA" id="ARBA00003120"/>
    </source>
</evidence>
<name>A0A1G8D129_9VIBR</name>
<dbReference type="InterPro" id="IPR016454">
    <property type="entry name" value="Cysteine_dSase"/>
</dbReference>
<dbReference type="PROSITE" id="PS00595">
    <property type="entry name" value="AA_TRANSFER_CLASS_5"/>
    <property type="match status" value="1"/>
</dbReference>
<dbReference type="GO" id="GO:0030170">
    <property type="term" value="F:pyridoxal phosphate binding"/>
    <property type="evidence" value="ECO:0007669"/>
    <property type="project" value="InterPro"/>
</dbReference>
<gene>
    <name evidence="17" type="ORF">SAMN04488136_11844</name>
</gene>
<dbReference type="EMBL" id="FNDD01000018">
    <property type="protein sequence ID" value="SDH51475.1"/>
    <property type="molecule type" value="Genomic_DNA"/>
</dbReference>
<dbReference type="GO" id="GO:0031071">
    <property type="term" value="F:cysteine desulfurase activity"/>
    <property type="evidence" value="ECO:0007669"/>
    <property type="project" value="UniProtKB-EC"/>
</dbReference>
<dbReference type="InterPro" id="IPR015421">
    <property type="entry name" value="PyrdxlP-dep_Trfase_major"/>
</dbReference>
<dbReference type="InterPro" id="IPR020578">
    <property type="entry name" value="Aminotrans_V_PyrdxlP_BS"/>
</dbReference>
<dbReference type="GO" id="GO:0046872">
    <property type="term" value="F:metal ion binding"/>
    <property type="evidence" value="ECO:0007669"/>
    <property type="project" value="UniProtKB-KW"/>
</dbReference>
<comment type="subunit">
    <text evidence="4">Homodimer.</text>
</comment>
<evidence type="ECO:0000256" key="11">
    <source>
        <dbReference type="ARBA" id="ARBA00023231"/>
    </source>
</evidence>
<comment type="similarity">
    <text evidence="3 15">Belongs to the class-V pyridoxal-phosphate-dependent aminotransferase family. NifS/IscS subfamily.</text>
</comment>
<comment type="catalytic activity">
    <reaction evidence="13 15">
        <text>(sulfur carrier)-H + L-cysteine = (sulfur carrier)-SH + L-alanine</text>
        <dbReference type="Rhea" id="RHEA:43892"/>
        <dbReference type="Rhea" id="RHEA-COMP:14737"/>
        <dbReference type="Rhea" id="RHEA-COMP:14739"/>
        <dbReference type="ChEBI" id="CHEBI:29917"/>
        <dbReference type="ChEBI" id="CHEBI:35235"/>
        <dbReference type="ChEBI" id="CHEBI:57972"/>
        <dbReference type="ChEBI" id="CHEBI:64428"/>
        <dbReference type="EC" id="2.8.1.7"/>
    </reaction>
</comment>
<dbReference type="InterPro" id="IPR000192">
    <property type="entry name" value="Aminotrans_V_dom"/>
</dbReference>
<evidence type="ECO:0000256" key="12">
    <source>
        <dbReference type="ARBA" id="ARBA00031911"/>
    </source>
</evidence>
<dbReference type="GO" id="GO:0006520">
    <property type="term" value="P:amino acid metabolic process"/>
    <property type="evidence" value="ECO:0007669"/>
    <property type="project" value="InterPro"/>
</dbReference>
<dbReference type="GO" id="GO:0051536">
    <property type="term" value="F:iron-sulfur cluster binding"/>
    <property type="evidence" value="ECO:0007669"/>
    <property type="project" value="UniProtKB-KW"/>
</dbReference>
<evidence type="ECO:0000313" key="17">
    <source>
        <dbReference type="EMBL" id="SDH51475.1"/>
    </source>
</evidence>
<sequence>MSSSTAESTSKFAYLDNNATTRIDPAVLDAMIPYLDEFYGNPSSIHQVGAQVGKALEVAREQVQALIGAKYSSEVVFTSSATEATATAILSALEAQPERKEIITTVVEHPATLSLCQYLERKGYKVHWISVDRKGRLDQKAFDKALSHNVAVMSIMWANNETGTLFPVEMLAQQARHYGIQVHVDAVQVTGKVPYEVHRSCIDMLSLSGHKFHAPKGVGALYLRRGTRFRPLLRGGHQERGRRAGTENAASIIGLGKAAELAMISMRENTETIMTLRDRLEKGLLAAIPNSFITGDVDYRVPNTTNIAVEFVEGEALLLLLNQCGVAASSGSACTSGSLEPSHVMRAMDIPFTAAHGTLRFSLSKFTTQADVDLVIEKLPAIVERLRTLSPYWNNDTQQGDLQSFEPVYG</sequence>
<dbReference type="STRING" id="861298.SAMN04488136_11844"/>
<evidence type="ECO:0000259" key="16">
    <source>
        <dbReference type="Pfam" id="PF00266"/>
    </source>
</evidence>
<dbReference type="FunFam" id="3.40.640.10:FF:000084">
    <property type="entry name" value="IscS-like cysteine desulfurase"/>
    <property type="match status" value="1"/>
</dbReference>
<dbReference type="RefSeq" id="WP_093275505.1">
    <property type="nucleotide sequence ID" value="NZ_FNDD01000018.1"/>
</dbReference>
<dbReference type="PANTHER" id="PTHR11601:SF34">
    <property type="entry name" value="CYSTEINE DESULFURASE"/>
    <property type="match status" value="1"/>
</dbReference>
<reference evidence="18" key="1">
    <citation type="submission" date="2016-10" db="EMBL/GenBank/DDBJ databases">
        <authorList>
            <person name="Varghese N."/>
            <person name="Submissions S."/>
        </authorList>
    </citation>
    <scope>NUCLEOTIDE SEQUENCE [LARGE SCALE GENOMIC DNA]</scope>
    <source>
        <strain evidence="18">CGMCC 1.10228</strain>
    </source>
</reference>
<keyword evidence="18" id="KW-1185">Reference proteome</keyword>
<dbReference type="InterPro" id="IPR017772">
    <property type="entry name" value="Cys_deSase_NifS_bac/arc"/>
</dbReference>
<proteinExistence type="inferred from homology"/>
<dbReference type="PIRSF" id="PIRSF005572">
    <property type="entry name" value="NifS"/>
    <property type="match status" value="1"/>
</dbReference>
<comment type="cofactor">
    <cofactor evidence="1 14">
        <name>pyridoxal 5'-phosphate</name>
        <dbReference type="ChEBI" id="CHEBI:597326"/>
    </cofactor>
</comment>
<dbReference type="Gene3D" id="3.90.1150.10">
    <property type="entry name" value="Aspartate Aminotransferase, domain 1"/>
    <property type="match status" value="1"/>
</dbReference>
<evidence type="ECO:0000256" key="4">
    <source>
        <dbReference type="ARBA" id="ARBA00011738"/>
    </source>
</evidence>
<evidence type="ECO:0000256" key="10">
    <source>
        <dbReference type="ARBA" id="ARBA00023014"/>
    </source>
</evidence>
<dbReference type="Pfam" id="PF00266">
    <property type="entry name" value="Aminotran_5"/>
    <property type="match status" value="1"/>
</dbReference>
<comment type="function">
    <text evidence="2">Catalyzes the removal of elemental sulfur atoms from cysteine to produce alanine. Seems to participate in the biosynthesis of the nitrogenase metalloclusters by providing the inorganic sulfur required for the Fe-S core formation.</text>
</comment>
<keyword evidence="11" id="KW-0535">Nitrogen fixation</keyword>
<dbReference type="InterPro" id="IPR015422">
    <property type="entry name" value="PyrdxlP-dep_Trfase_small"/>
</dbReference>
<dbReference type="OrthoDB" id="9808002at2"/>
<evidence type="ECO:0000256" key="5">
    <source>
        <dbReference type="ARBA" id="ARBA00012239"/>
    </source>
</evidence>
<keyword evidence="7 15" id="KW-0479">Metal-binding</keyword>
<keyword evidence="10 15" id="KW-0411">Iron-sulfur</keyword>
<dbReference type="PANTHER" id="PTHR11601">
    <property type="entry name" value="CYSTEINE DESULFURYLASE FAMILY MEMBER"/>
    <property type="match status" value="1"/>
</dbReference>
<evidence type="ECO:0000256" key="14">
    <source>
        <dbReference type="RuleBase" id="RU004504"/>
    </source>
</evidence>
<dbReference type="Gene3D" id="3.40.640.10">
    <property type="entry name" value="Type I PLP-dependent aspartate aminotransferase-like (Major domain)"/>
    <property type="match status" value="1"/>
</dbReference>
<evidence type="ECO:0000256" key="15">
    <source>
        <dbReference type="RuleBase" id="RU364075"/>
    </source>
</evidence>
<evidence type="ECO:0000256" key="7">
    <source>
        <dbReference type="ARBA" id="ARBA00022723"/>
    </source>
</evidence>
<keyword evidence="8 15" id="KW-0663">Pyridoxal phosphate</keyword>
<evidence type="ECO:0000313" key="18">
    <source>
        <dbReference type="Proteomes" id="UP000198854"/>
    </source>
</evidence>
<evidence type="ECO:0000256" key="1">
    <source>
        <dbReference type="ARBA" id="ARBA00001933"/>
    </source>
</evidence>
<protein>
    <recommendedName>
        <fullName evidence="5 15">Cysteine desulfurase</fullName>
        <ecNumber evidence="5 15">2.8.1.7</ecNumber>
    </recommendedName>
    <alternativeName>
        <fullName evidence="12 15">Nitrogenase metalloclusters biosynthesis protein NifS</fullName>
    </alternativeName>
</protein>
<dbReference type="EC" id="2.8.1.7" evidence="5 15"/>
<keyword evidence="6 15" id="KW-0808">Transferase</keyword>
<evidence type="ECO:0000256" key="8">
    <source>
        <dbReference type="ARBA" id="ARBA00022898"/>
    </source>
</evidence>
<dbReference type="Gene3D" id="1.10.260.50">
    <property type="match status" value="1"/>
</dbReference>
<evidence type="ECO:0000256" key="13">
    <source>
        <dbReference type="ARBA" id="ARBA00050776"/>
    </source>
</evidence>
<dbReference type="AlphaFoldDB" id="A0A1G8D129"/>
<dbReference type="Proteomes" id="UP000198854">
    <property type="component" value="Unassembled WGS sequence"/>
</dbReference>
<dbReference type="NCBIfam" id="TIGR03402">
    <property type="entry name" value="FeS_nifS"/>
    <property type="match status" value="1"/>
</dbReference>
<evidence type="ECO:0000256" key="6">
    <source>
        <dbReference type="ARBA" id="ARBA00022679"/>
    </source>
</evidence>